<dbReference type="EMBL" id="KE503207">
    <property type="protein sequence ID" value="EPX72361.1"/>
    <property type="molecule type" value="Genomic_DNA"/>
</dbReference>
<feature type="compositionally biased region" description="Basic and acidic residues" evidence="5">
    <location>
        <begin position="109"/>
        <end position="119"/>
    </location>
</feature>
<dbReference type="GO" id="GO:0005854">
    <property type="term" value="C:nascent polypeptide-associated complex"/>
    <property type="evidence" value="ECO:0007669"/>
    <property type="project" value="InterPro"/>
</dbReference>
<dbReference type="PIRSF" id="PIRSF015901">
    <property type="entry name" value="NAC_alpha"/>
    <property type="match status" value="1"/>
</dbReference>
<dbReference type="Pfam" id="PF01849">
    <property type="entry name" value="NAC"/>
    <property type="match status" value="1"/>
</dbReference>
<proteinExistence type="inferred from homology"/>
<organism evidence="7 8">
    <name type="scientific">Schizosaccharomyces octosporus (strain yFS286)</name>
    <name type="common">Fission yeast</name>
    <name type="synonym">Octosporomyces octosporus</name>
    <dbReference type="NCBI Taxonomy" id="483514"/>
    <lineage>
        <taxon>Eukaryota</taxon>
        <taxon>Fungi</taxon>
        <taxon>Dikarya</taxon>
        <taxon>Ascomycota</taxon>
        <taxon>Taphrinomycotina</taxon>
        <taxon>Schizosaccharomycetes</taxon>
        <taxon>Schizosaccharomycetales</taxon>
        <taxon>Schizosaccharomycetaceae</taxon>
        <taxon>Schizosaccharomyces</taxon>
    </lineage>
</organism>
<evidence type="ECO:0000256" key="3">
    <source>
        <dbReference type="ARBA" id="ARBA00014437"/>
    </source>
</evidence>
<dbReference type="CDD" id="cd22054">
    <property type="entry name" value="NAC_NACA"/>
    <property type="match status" value="1"/>
</dbReference>
<dbReference type="Pfam" id="PF19026">
    <property type="entry name" value="UBA_HYPK"/>
    <property type="match status" value="1"/>
</dbReference>
<dbReference type="OrthoDB" id="3169036at2759"/>
<protein>
    <recommendedName>
        <fullName evidence="3">Nascent polypeptide-associated complex subunit alpha</fullName>
    </recommendedName>
    <alternativeName>
        <fullName evidence="4">Alpha-NAC</fullName>
    </alternativeName>
</protein>
<comment type="subcellular location">
    <subcellularLocation>
        <location evidence="1">Cytoplasm</location>
    </subcellularLocation>
</comment>
<feature type="region of interest" description="Disordered" evidence="5">
    <location>
        <begin position="91"/>
        <end position="130"/>
    </location>
</feature>
<feature type="compositionally biased region" description="Acidic residues" evidence="5">
    <location>
        <begin position="120"/>
        <end position="129"/>
    </location>
</feature>
<evidence type="ECO:0000256" key="2">
    <source>
        <dbReference type="ARBA" id="ARBA00009882"/>
    </source>
</evidence>
<reference evidence="7 8" key="1">
    <citation type="journal article" date="2011" name="Science">
        <title>Comparative functional genomics of the fission yeasts.</title>
        <authorList>
            <person name="Rhind N."/>
            <person name="Chen Z."/>
            <person name="Yassour M."/>
            <person name="Thompson D.A."/>
            <person name="Haas B.J."/>
            <person name="Habib N."/>
            <person name="Wapinski I."/>
            <person name="Roy S."/>
            <person name="Lin M.F."/>
            <person name="Heiman D.I."/>
            <person name="Young S.K."/>
            <person name="Furuya K."/>
            <person name="Guo Y."/>
            <person name="Pidoux A."/>
            <person name="Chen H.M."/>
            <person name="Robbertse B."/>
            <person name="Goldberg J.M."/>
            <person name="Aoki K."/>
            <person name="Bayne E.H."/>
            <person name="Berlin A.M."/>
            <person name="Desjardins C.A."/>
            <person name="Dobbs E."/>
            <person name="Dukaj L."/>
            <person name="Fan L."/>
            <person name="FitzGerald M.G."/>
            <person name="French C."/>
            <person name="Gujja S."/>
            <person name="Hansen K."/>
            <person name="Keifenheim D."/>
            <person name="Levin J.Z."/>
            <person name="Mosher R.A."/>
            <person name="Mueller C.A."/>
            <person name="Pfiffner J."/>
            <person name="Priest M."/>
            <person name="Russ C."/>
            <person name="Smialowska A."/>
            <person name="Swoboda P."/>
            <person name="Sykes S.M."/>
            <person name="Vaughn M."/>
            <person name="Vengrova S."/>
            <person name="Yoder R."/>
            <person name="Zeng Q."/>
            <person name="Allshire R."/>
            <person name="Baulcombe D."/>
            <person name="Birren B.W."/>
            <person name="Brown W."/>
            <person name="Ekwall K."/>
            <person name="Kellis M."/>
            <person name="Leatherwood J."/>
            <person name="Levin H."/>
            <person name="Margalit H."/>
            <person name="Martienssen R."/>
            <person name="Nieduszynski C.A."/>
            <person name="Spatafora J.W."/>
            <person name="Friedman N."/>
            <person name="Dalgaard J.Z."/>
            <person name="Baumann P."/>
            <person name="Niki H."/>
            <person name="Regev A."/>
            <person name="Nusbaum C."/>
        </authorList>
    </citation>
    <scope>NUCLEOTIDE SEQUENCE [LARGE SCALE GENOMIC DNA]</scope>
    <source>
        <strain evidence="8">yFS286</strain>
    </source>
</reference>
<feature type="domain" description="NAC-A/B" evidence="6">
    <location>
        <begin position="21"/>
        <end position="85"/>
    </location>
</feature>
<dbReference type="Gene3D" id="2.20.70.30">
    <property type="entry name" value="Nascent polypeptide-associated complex domain"/>
    <property type="match status" value="1"/>
</dbReference>
<dbReference type="CDD" id="cd14358">
    <property type="entry name" value="UBA_NAC_euk"/>
    <property type="match status" value="1"/>
</dbReference>
<dbReference type="InterPro" id="IPR038187">
    <property type="entry name" value="NAC_A/B_dom_sf"/>
</dbReference>
<dbReference type="InterPro" id="IPR016641">
    <property type="entry name" value="EGD2/NACA0like"/>
</dbReference>
<gene>
    <name evidence="7" type="ORF">SOCG_00125</name>
</gene>
<dbReference type="AlphaFoldDB" id="S9PT84"/>
<evidence type="ECO:0000259" key="6">
    <source>
        <dbReference type="PROSITE" id="PS51151"/>
    </source>
</evidence>
<dbReference type="Gene3D" id="1.10.8.10">
    <property type="entry name" value="DNA helicase RuvA subunit, C-terminal domain"/>
    <property type="match status" value="1"/>
</dbReference>
<evidence type="ECO:0000256" key="4">
    <source>
        <dbReference type="ARBA" id="ARBA00030300"/>
    </source>
</evidence>
<evidence type="ECO:0000256" key="1">
    <source>
        <dbReference type="ARBA" id="ARBA00004496"/>
    </source>
</evidence>
<comment type="similarity">
    <text evidence="2">Belongs to the NAC-alpha family.</text>
</comment>
<dbReference type="PANTHER" id="PTHR21713">
    <property type="entry name" value="NASCENT POLYPEPTIDE ASSOCIATED COMPLEX ALPHA SUBUNIT-RELATED"/>
    <property type="match status" value="1"/>
</dbReference>
<name>S9PT84_SCHOY</name>
<sequence length="169" mass="18052">MSVESQPVEQVSQLPEGSTTVVHAEKAQKLVQKLGLKRVEGITRVAMRRPKNVLLIVNDPIVYKSSNNAFVVLGKVTVEDMAAQARAFSEAQKKNGEAGEGAAATEEAAPAKEEPAKIEEAEEPVDDSGVDAKDVELVMAQANVNRAKAVQALKENNSDVVNAIMSLTM</sequence>
<dbReference type="InterPro" id="IPR044034">
    <property type="entry name" value="NAC-like_UBA"/>
</dbReference>
<keyword evidence="8" id="KW-1185">Reference proteome</keyword>
<evidence type="ECO:0000256" key="5">
    <source>
        <dbReference type="SAM" id="MobiDB-lite"/>
    </source>
</evidence>
<dbReference type="PROSITE" id="PS51151">
    <property type="entry name" value="NAC_AB"/>
    <property type="match status" value="1"/>
</dbReference>
<evidence type="ECO:0000313" key="7">
    <source>
        <dbReference type="EMBL" id="EPX72361.1"/>
    </source>
</evidence>
<dbReference type="OMA" id="SQKMIFA"/>
<dbReference type="Proteomes" id="UP000016088">
    <property type="component" value="Unassembled WGS sequence"/>
</dbReference>
<dbReference type="eggNOG" id="KOG2239">
    <property type="taxonomic scope" value="Eukaryota"/>
</dbReference>
<accession>S9PT84</accession>
<dbReference type="SMART" id="SM01407">
    <property type="entry name" value="NAC"/>
    <property type="match status" value="1"/>
</dbReference>
<dbReference type="GeneID" id="25029109"/>
<evidence type="ECO:0000313" key="8">
    <source>
        <dbReference type="Proteomes" id="UP000016088"/>
    </source>
</evidence>
<dbReference type="HOGENOM" id="CLU_057806_2_0_1"/>
<dbReference type="VEuPathDB" id="FungiDB:SOCG_00125"/>
<dbReference type="RefSeq" id="XP_013017999.1">
    <property type="nucleotide sequence ID" value="XM_013162545.1"/>
</dbReference>
<dbReference type="InterPro" id="IPR002715">
    <property type="entry name" value="Nas_poly-pep-assoc_cplx_dom"/>
</dbReference>